<evidence type="ECO:0000313" key="4">
    <source>
        <dbReference type="EMBL" id="PEN16959.1"/>
    </source>
</evidence>
<dbReference type="Proteomes" id="UP000769484">
    <property type="component" value="Unassembled WGS sequence"/>
</dbReference>
<evidence type="ECO:0000256" key="1">
    <source>
        <dbReference type="SAM" id="MobiDB-lite"/>
    </source>
</evidence>
<feature type="region of interest" description="Disordered" evidence="1">
    <location>
        <begin position="54"/>
        <end position="82"/>
    </location>
</feature>
<dbReference type="Proteomes" id="UP000219947">
    <property type="component" value="Unassembled WGS sequence"/>
</dbReference>
<accession>A0A5F0MB20</accession>
<dbReference type="EMBL" id="PDEV01000001">
    <property type="protein sequence ID" value="PEN16959.1"/>
    <property type="molecule type" value="Genomic_DNA"/>
</dbReference>
<comment type="caution">
    <text evidence="4">The sequence shown here is derived from an EMBL/GenBank/DDBJ whole genome shotgun (WGS) entry which is preliminary data.</text>
</comment>
<reference evidence="4" key="1">
    <citation type="submission" date="2017-10" db="EMBL/GenBank/DDBJ databases">
        <title>Kefir isolates.</title>
        <authorList>
            <person name="Kim Y."/>
            <person name="Blasche S."/>
        </authorList>
    </citation>
    <scope>NUCLEOTIDE SEQUENCE [LARGE SCALE GENOMIC DNA]</scope>
    <source>
        <strain evidence="4">OG2-2</strain>
    </source>
</reference>
<evidence type="ECO:0000313" key="5">
    <source>
        <dbReference type="Proteomes" id="UP000219947"/>
    </source>
</evidence>
<gene>
    <name evidence="4" type="ORF">CRM92_02695</name>
    <name evidence="3" type="ORF">HXO56_09375</name>
</gene>
<keyword evidence="5" id="KW-1185">Reference proteome</keyword>
<reference evidence="3" key="2">
    <citation type="submission" date="2020-04" db="EMBL/GenBank/DDBJ databases">
        <title>Deep metagenomics examines the oral microbiome during advanced dental caries in children, revealing novel taxa and co-occurrences with host molecules.</title>
        <authorList>
            <person name="Baker J.L."/>
            <person name="Morton J.T."/>
            <person name="Dinis M."/>
            <person name="Alvarez R."/>
            <person name="Tran N.C."/>
            <person name="Knight R."/>
            <person name="Edlund A."/>
        </authorList>
    </citation>
    <scope>NUCLEOTIDE SEQUENCE</scope>
    <source>
        <strain evidence="3">JCVI_47_bin.4</strain>
    </source>
</reference>
<evidence type="ECO:0000313" key="3">
    <source>
        <dbReference type="EMBL" id="MBF1650275.1"/>
    </source>
</evidence>
<dbReference type="AlphaFoldDB" id="A0A2A8D7R1"/>
<feature type="domain" description="DUF6318" evidence="2">
    <location>
        <begin position="57"/>
        <end position="207"/>
    </location>
</feature>
<dbReference type="EMBL" id="JABZXJ010000043">
    <property type="protein sequence ID" value="MBF1650275.1"/>
    <property type="molecule type" value="Genomic_DNA"/>
</dbReference>
<sequence length="210" mass="23219">MREDYFIMPTSGVFSRRNTLRFTTLGILSLAVIPTLTACGKDYQGEVKLDSYDESAGSYEPATKEHPAQNVPKPKKPQDINDDSTGGLYSTLAFAAAAMQYALRTGDTSYLQEVNIPERTKVFFMSNSPFLGGTTWTDNPVVTIALKAGSPTKDGDTYTWPGHFKVDFGAWTVKDGTATDTQNNRLNLDQDIDIKAKYQNNAWTILSLDH</sequence>
<dbReference type="InterPro" id="IPR046281">
    <property type="entry name" value="DUF6318"/>
</dbReference>
<protein>
    <recommendedName>
        <fullName evidence="2">DUF6318 domain-containing protein</fullName>
    </recommendedName>
</protein>
<proteinExistence type="predicted"/>
<organism evidence="4 5">
    <name type="scientific">Rothia dentocariosa</name>
    <dbReference type="NCBI Taxonomy" id="2047"/>
    <lineage>
        <taxon>Bacteria</taxon>
        <taxon>Bacillati</taxon>
        <taxon>Actinomycetota</taxon>
        <taxon>Actinomycetes</taxon>
        <taxon>Micrococcales</taxon>
        <taxon>Micrococcaceae</taxon>
        <taxon>Rothia</taxon>
    </lineage>
</organism>
<name>A0A2A8D7R1_9MICC</name>
<accession>A0A2A8D7R1</accession>
<evidence type="ECO:0000259" key="2">
    <source>
        <dbReference type="Pfam" id="PF19843"/>
    </source>
</evidence>
<dbReference type="Pfam" id="PF19843">
    <property type="entry name" value="DUF6318"/>
    <property type="match status" value="1"/>
</dbReference>